<proteinExistence type="predicted"/>
<reference evidence="3" key="1">
    <citation type="submission" date="2019-07" db="EMBL/GenBank/DDBJ databases">
        <title>De Novo Assembly of kiwifruit Actinidia rufa.</title>
        <authorList>
            <person name="Sugita-Konishi S."/>
            <person name="Sato K."/>
            <person name="Mori E."/>
            <person name="Abe Y."/>
            <person name="Kisaki G."/>
            <person name="Hamano K."/>
            <person name="Suezawa K."/>
            <person name="Otani M."/>
            <person name="Fukuda T."/>
            <person name="Manabe T."/>
            <person name="Gomi K."/>
            <person name="Tabuchi M."/>
            <person name="Akimitsu K."/>
            <person name="Kataoka I."/>
        </authorList>
    </citation>
    <scope>NUCLEOTIDE SEQUENCE [LARGE SCALE GENOMIC DNA]</scope>
    <source>
        <strain evidence="3">cv. Fuchu</strain>
    </source>
</reference>
<feature type="region of interest" description="Disordered" evidence="1">
    <location>
        <begin position="1"/>
        <end position="34"/>
    </location>
</feature>
<keyword evidence="3" id="KW-1185">Reference proteome</keyword>
<evidence type="ECO:0000313" key="2">
    <source>
        <dbReference type="EMBL" id="GFS38400.1"/>
    </source>
</evidence>
<evidence type="ECO:0000256" key="1">
    <source>
        <dbReference type="SAM" id="MobiDB-lite"/>
    </source>
</evidence>
<evidence type="ECO:0000313" key="3">
    <source>
        <dbReference type="Proteomes" id="UP000585474"/>
    </source>
</evidence>
<protein>
    <submittedName>
        <fullName evidence="2">Uncharacterized protein</fullName>
    </submittedName>
</protein>
<name>A0A7J0DMK2_9ERIC</name>
<dbReference type="AlphaFoldDB" id="A0A7J0DMK2"/>
<organism evidence="2 3">
    <name type="scientific">Actinidia rufa</name>
    <dbReference type="NCBI Taxonomy" id="165716"/>
    <lineage>
        <taxon>Eukaryota</taxon>
        <taxon>Viridiplantae</taxon>
        <taxon>Streptophyta</taxon>
        <taxon>Embryophyta</taxon>
        <taxon>Tracheophyta</taxon>
        <taxon>Spermatophyta</taxon>
        <taxon>Magnoliopsida</taxon>
        <taxon>eudicotyledons</taxon>
        <taxon>Gunneridae</taxon>
        <taxon>Pentapetalae</taxon>
        <taxon>asterids</taxon>
        <taxon>Ericales</taxon>
        <taxon>Actinidiaceae</taxon>
        <taxon>Actinidia</taxon>
    </lineage>
</organism>
<gene>
    <name evidence="2" type="ORF">Acr_00g0057300</name>
</gene>
<sequence>MANEVTQLPSSPREDPSSFEGSLSNVLPSPIDKDNIMTQGELDYLRESCSFPSRIQARILEDGETVLSTHLGELVQKSKVRLIGALFQGEAEQYSEYGVPQQRQGVNKKVLLHLGGGLGVFPGYISRRKSSAGPKIIGHPRARRIFPGPSSPRFLNIPKVFVLDSERMASSGGDNAENNSIEYIGTIKKKIKKNLPPLPDLTLLRLLGKKSDHTSLGLAMSKIISLKKLTQKVGESKGESLATKSTLTAKRVVIGKKRPREVFDTFPNKKGKSSSIAKDKGTTLPSAIKKKAMWNFIEPPSKEVSKAVSVVAVREGTSVNPVATLGPESLY</sequence>
<feature type="compositionally biased region" description="Polar residues" evidence="1">
    <location>
        <begin position="1"/>
        <end position="10"/>
    </location>
</feature>
<dbReference type="Proteomes" id="UP000585474">
    <property type="component" value="Unassembled WGS sequence"/>
</dbReference>
<dbReference type="EMBL" id="BJWL01000312">
    <property type="protein sequence ID" value="GFS38400.1"/>
    <property type="molecule type" value="Genomic_DNA"/>
</dbReference>
<accession>A0A7J0DMK2</accession>
<comment type="caution">
    <text evidence="2">The sequence shown here is derived from an EMBL/GenBank/DDBJ whole genome shotgun (WGS) entry which is preliminary data.</text>
</comment>